<protein>
    <submittedName>
        <fullName evidence="1">T9SS type B sorting domain-containing protein</fullName>
    </submittedName>
</protein>
<keyword evidence="3" id="KW-1185">Reference proteome</keyword>
<comment type="caution">
    <text evidence="1">The sequence shown here is derived from an EMBL/GenBank/DDBJ whole genome shotgun (WGS) entry which is preliminary data.</text>
</comment>
<dbReference type="Gene3D" id="2.60.40.10">
    <property type="entry name" value="Immunoglobulins"/>
    <property type="match status" value="1"/>
</dbReference>
<gene>
    <name evidence="2" type="ORF">DWB62_001690</name>
    <name evidence="1" type="ORF">GNY23_01690</name>
</gene>
<accession>A0A7M4D1J7</accession>
<evidence type="ECO:0000313" key="2">
    <source>
        <dbReference type="EMBL" id="MVB05731.1"/>
    </source>
</evidence>
<dbReference type="OrthoDB" id="1123245at2"/>
<dbReference type="SUPFAM" id="SSF49299">
    <property type="entry name" value="PKD domain"/>
    <property type="match status" value="1"/>
</dbReference>
<dbReference type="AlphaFoldDB" id="A0A7M4D1J7"/>
<proteinExistence type="predicted"/>
<evidence type="ECO:0000313" key="3">
    <source>
        <dbReference type="Proteomes" id="UP000285951"/>
    </source>
</evidence>
<reference evidence="2 3" key="1">
    <citation type="submission" date="2019-11" db="EMBL/GenBank/DDBJ databases">
        <title>Draft genome sequence of Labilibaculum sp. strain SYP isolated from Black Sea.</title>
        <authorList>
            <person name="Yadav S."/>
            <person name="Villanueva L."/>
        </authorList>
    </citation>
    <scope>NUCLEOTIDE SEQUENCE [LARGE SCALE GENOMIC DNA]</scope>
    <source>
        <strain evidence="2 3">44</strain>
    </source>
</reference>
<dbReference type="InterPro" id="IPR026341">
    <property type="entry name" value="T9SS_type_B"/>
</dbReference>
<dbReference type="EMBL" id="QTZN02000002">
    <property type="protein sequence ID" value="MVB05731.1"/>
    <property type="molecule type" value="Genomic_DNA"/>
</dbReference>
<reference evidence="1 4" key="2">
    <citation type="submission" date="2019-12" db="EMBL/GenBank/DDBJ databases">
        <title>Draft genome sequence of Labilibaculum sp. strain 44 isolated from deep waters of Black Sea.</title>
        <authorList>
            <person name="Yadav S."/>
            <person name="Villanueva L."/>
        </authorList>
    </citation>
    <scope>NUCLEOTIDE SEQUENCE [LARGE SCALE GENOMIC DNA]</scope>
    <source>
        <strain evidence="1 4">44</strain>
    </source>
</reference>
<evidence type="ECO:0000313" key="4">
    <source>
        <dbReference type="Proteomes" id="UP000462449"/>
    </source>
</evidence>
<dbReference type="EMBL" id="WOTW01000002">
    <property type="protein sequence ID" value="MUP36526.1"/>
    <property type="molecule type" value="Genomic_DNA"/>
</dbReference>
<dbReference type="InterPro" id="IPR013783">
    <property type="entry name" value="Ig-like_fold"/>
</dbReference>
<evidence type="ECO:0000313" key="1">
    <source>
        <dbReference type="EMBL" id="MUP36526.1"/>
    </source>
</evidence>
<dbReference type="InterPro" id="IPR035986">
    <property type="entry name" value="PKD_dom_sf"/>
</dbReference>
<sequence>MRIKSFLLFLRTINCISLLVILSFLSSSAISQITAPNASLRSLTKYTATPNDSLYVFCDNVGSGVGELKAVPNNGGAGWTFTWTKWDSGTGTFSVPIPSVDTSTESILTNLPDGLYKVEATNGVNSFNDQAWVLNRLASSHQPNFSLSRRDCEGIFFNSSFGAIQLKYQDITTKDEILLPATYVFELTREGLSVQRTPLIDYDGSVKSFFDGEAFEGERDYLMTVTDECGNKYVSPMISSETYVVKAEFAVDPMAGEAPLEVAFNNKSVNADDFEWFIYQDFDRIKTGLTSVEDSLLVDGIITDKSPVPFTYLHPGNYFVKLIASSDKGPEACIDEFYLKAEGTPIVVDTSLVQVPNVFTPNGDGRNDIFRVKSQSLKSFSGTIINRWGRVVFSWKNPDEGWNGKIHGKWATPGTYFYVITATGREEQKKKYTKKGSFMLIRK</sequence>
<dbReference type="Proteomes" id="UP000285951">
    <property type="component" value="Unassembled WGS sequence"/>
</dbReference>
<name>A0A7M4D1J7_9BACT</name>
<organism evidence="1 4">
    <name type="scientific">Labilibaculum euxinus</name>
    <dbReference type="NCBI Taxonomy" id="2686357"/>
    <lineage>
        <taxon>Bacteria</taxon>
        <taxon>Pseudomonadati</taxon>
        <taxon>Bacteroidota</taxon>
        <taxon>Bacteroidia</taxon>
        <taxon>Marinilabiliales</taxon>
        <taxon>Marinifilaceae</taxon>
        <taxon>Labilibaculum</taxon>
    </lineage>
</organism>
<dbReference type="Pfam" id="PF13585">
    <property type="entry name" value="CHU_C"/>
    <property type="match status" value="1"/>
</dbReference>
<dbReference type="Proteomes" id="UP000462449">
    <property type="component" value="Unassembled WGS sequence"/>
</dbReference>
<dbReference type="NCBIfam" id="TIGR04131">
    <property type="entry name" value="Bac_Flav_CTERM"/>
    <property type="match status" value="1"/>
</dbReference>